<dbReference type="Pfam" id="PF00775">
    <property type="entry name" value="Dioxygenase_C"/>
    <property type="match status" value="1"/>
</dbReference>
<evidence type="ECO:0000256" key="2">
    <source>
        <dbReference type="ARBA" id="ARBA00007825"/>
    </source>
</evidence>
<organism evidence="9 10">
    <name type="scientific">Haloechinothrix alba</name>
    <dbReference type="NCBI Taxonomy" id="664784"/>
    <lineage>
        <taxon>Bacteria</taxon>
        <taxon>Bacillati</taxon>
        <taxon>Actinomycetota</taxon>
        <taxon>Actinomycetes</taxon>
        <taxon>Pseudonocardiales</taxon>
        <taxon>Pseudonocardiaceae</taxon>
        <taxon>Haloechinothrix</taxon>
    </lineage>
</organism>
<dbReference type="RefSeq" id="WP_176439997.1">
    <property type="nucleotide sequence ID" value="NZ_FZNW01000017.1"/>
</dbReference>
<dbReference type="InterPro" id="IPR015889">
    <property type="entry name" value="Intradiol_dOase_core"/>
</dbReference>
<evidence type="ECO:0000256" key="4">
    <source>
        <dbReference type="ARBA" id="ARBA00022964"/>
    </source>
</evidence>
<evidence type="ECO:0000256" key="3">
    <source>
        <dbReference type="ARBA" id="ARBA00022723"/>
    </source>
</evidence>
<reference evidence="10" key="1">
    <citation type="submission" date="2017-06" db="EMBL/GenBank/DDBJ databases">
        <authorList>
            <person name="Varghese N."/>
            <person name="Submissions S."/>
        </authorList>
    </citation>
    <scope>NUCLEOTIDE SEQUENCE [LARGE SCALE GENOMIC DNA]</scope>
    <source>
        <strain evidence="10">DSM 45207</strain>
    </source>
</reference>
<comment type="cofactor">
    <cofactor evidence="1">
        <name>Fe(3+)</name>
        <dbReference type="ChEBI" id="CHEBI:29034"/>
    </cofactor>
</comment>
<feature type="domain" description="Intradiol ring-cleavage dioxygenases" evidence="7">
    <location>
        <begin position="72"/>
        <end position="238"/>
    </location>
</feature>
<proteinExistence type="inferred from homology"/>
<feature type="domain" description="Catechol dioxygenase N-terminal" evidence="8">
    <location>
        <begin position="5"/>
        <end position="66"/>
    </location>
</feature>
<dbReference type="Gene3D" id="2.60.130.10">
    <property type="entry name" value="Aromatic compound dioxygenase"/>
    <property type="match status" value="1"/>
</dbReference>
<dbReference type="PANTHER" id="PTHR33711">
    <property type="entry name" value="DIOXYGENASE, PUTATIVE (AFU_ORTHOLOGUE AFUA_2G02910)-RELATED"/>
    <property type="match status" value="1"/>
</dbReference>
<dbReference type="InterPro" id="IPR000627">
    <property type="entry name" value="Intradiol_dOase_C"/>
</dbReference>
<keyword evidence="10" id="KW-1185">Reference proteome</keyword>
<protein>
    <submittedName>
        <fullName evidence="9">Catechol 1,2-dioxygenase</fullName>
    </submittedName>
</protein>
<gene>
    <name evidence="9" type="ORF">SAMN06265360_1174</name>
</gene>
<evidence type="ECO:0000259" key="8">
    <source>
        <dbReference type="Pfam" id="PF04444"/>
    </source>
</evidence>
<dbReference type="InterPro" id="IPR007535">
    <property type="entry name" value="Catechol_dOase_N"/>
</dbReference>
<evidence type="ECO:0000259" key="7">
    <source>
        <dbReference type="Pfam" id="PF00775"/>
    </source>
</evidence>
<name>A0A238YRT3_9PSEU</name>
<dbReference type="PANTHER" id="PTHR33711:SF7">
    <property type="entry name" value="INTRADIOL RING-CLEAVAGE DIOXYGENASES DOMAIN-CONTAINING PROTEIN-RELATED"/>
    <property type="match status" value="1"/>
</dbReference>
<evidence type="ECO:0000256" key="5">
    <source>
        <dbReference type="ARBA" id="ARBA00023002"/>
    </source>
</evidence>
<comment type="similarity">
    <text evidence="2">Belongs to the intradiol ring-cleavage dioxygenase family.</text>
</comment>
<dbReference type="EMBL" id="FZNW01000017">
    <property type="protein sequence ID" value="SNR73996.1"/>
    <property type="molecule type" value="Genomic_DNA"/>
</dbReference>
<dbReference type="InterPro" id="IPR050770">
    <property type="entry name" value="Intradiol_RC_Dioxygenase"/>
</dbReference>
<dbReference type="Pfam" id="PF04444">
    <property type="entry name" value="Dioxygenase_N"/>
    <property type="match status" value="1"/>
</dbReference>
<dbReference type="SUPFAM" id="SSF49482">
    <property type="entry name" value="Aromatic compound dioxygenase"/>
    <property type="match status" value="1"/>
</dbReference>
<sequence length="261" mass="28884">MTSQQRTHEVLSDIIDSVNAQLDKHGVTYDEYRAGLDWLIRLGHAGEWPLFADVFFEHTVEAVNATGPGSTIEGPYYVAGAPWLERPYVLPQRDDEAGDVLILSGTVLSAEGSPVPGAVLDLWQADADCLYSNVHDGPPAFNLRGRMTADGNGRFEVRTIVPPSYHLPRGGPVEELLNAAGWHDWRPGHLHFMVSAEGYESLTTQLYFEGDRYLESDIASAVKPELILSLRKHDDPAELSERGLSRPFYSTSHEFRLTPAG</sequence>
<evidence type="ECO:0000256" key="6">
    <source>
        <dbReference type="ARBA" id="ARBA00023004"/>
    </source>
</evidence>
<dbReference type="GO" id="GO:0008199">
    <property type="term" value="F:ferric iron binding"/>
    <property type="evidence" value="ECO:0007669"/>
    <property type="project" value="InterPro"/>
</dbReference>
<dbReference type="Proteomes" id="UP000198348">
    <property type="component" value="Unassembled WGS sequence"/>
</dbReference>
<evidence type="ECO:0000313" key="9">
    <source>
        <dbReference type="EMBL" id="SNR73996.1"/>
    </source>
</evidence>
<keyword evidence="5" id="KW-0560">Oxidoreductase</keyword>
<dbReference type="AlphaFoldDB" id="A0A238YRT3"/>
<dbReference type="GO" id="GO:0018576">
    <property type="term" value="F:catechol 1,2-dioxygenase activity"/>
    <property type="evidence" value="ECO:0007669"/>
    <property type="project" value="InterPro"/>
</dbReference>
<keyword evidence="4 9" id="KW-0223">Dioxygenase</keyword>
<dbReference type="GO" id="GO:0009712">
    <property type="term" value="P:catechol-containing compound metabolic process"/>
    <property type="evidence" value="ECO:0007669"/>
    <property type="project" value="InterPro"/>
</dbReference>
<dbReference type="InterPro" id="IPR043029">
    <property type="entry name" value="1_2-CTD_multi_dom"/>
</dbReference>
<accession>A0A238YRT3</accession>
<dbReference type="Gene3D" id="6.10.10.40">
    <property type="entry name" value="Catechol 1,2-dioxygenase multimerisation domain-like"/>
    <property type="match status" value="1"/>
</dbReference>
<keyword evidence="6" id="KW-0408">Iron</keyword>
<evidence type="ECO:0000256" key="1">
    <source>
        <dbReference type="ARBA" id="ARBA00001965"/>
    </source>
</evidence>
<keyword evidence="3" id="KW-0479">Metal-binding</keyword>
<evidence type="ECO:0000313" key="10">
    <source>
        <dbReference type="Proteomes" id="UP000198348"/>
    </source>
</evidence>